<dbReference type="EMBL" id="PKPP01014627">
    <property type="protein sequence ID" value="PWA39454.1"/>
    <property type="molecule type" value="Genomic_DNA"/>
</dbReference>
<accession>A0A2U1KRR7</accession>
<dbReference type="InterPro" id="IPR036691">
    <property type="entry name" value="Endo/exonu/phosph_ase_sf"/>
</dbReference>
<protein>
    <submittedName>
        <fullName evidence="2">RNA-directed DNA polymerase, eukaryota, Reverse transcriptase zinc-binding domain protein</fullName>
    </submittedName>
</protein>
<keyword evidence="2" id="KW-0695">RNA-directed DNA polymerase</keyword>
<dbReference type="GO" id="GO:0003964">
    <property type="term" value="F:RNA-directed DNA polymerase activity"/>
    <property type="evidence" value="ECO:0007669"/>
    <property type="project" value="UniProtKB-KW"/>
</dbReference>
<dbReference type="Gene3D" id="3.60.10.10">
    <property type="entry name" value="Endonuclease/exonuclease/phosphatase"/>
    <property type="match status" value="1"/>
</dbReference>
<dbReference type="OrthoDB" id="1932741at2759"/>
<organism evidence="2 3">
    <name type="scientific">Artemisia annua</name>
    <name type="common">Sweet wormwood</name>
    <dbReference type="NCBI Taxonomy" id="35608"/>
    <lineage>
        <taxon>Eukaryota</taxon>
        <taxon>Viridiplantae</taxon>
        <taxon>Streptophyta</taxon>
        <taxon>Embryophyta</taxon>
        <taxon>Tracheophyta</taxon>
        <taxon>Spermatophyta</taxon>
        <taxon>Magnoliopsida</taxon>
        <taxon>eudicotyledons</taxon>
        <taxon>Gunneridae</taxon>
        <taxon>Pentapetalae</taxon>
        <taxon>asterids</taxon>
        <taxon>campanulids</taxon>
        <taxon>Asterales</taxon>
        <taxon>Asteraceae</taxon>
        <taxon>Asteroideae</taxon>
        <taxon>Anthemideae</taxon>
        <taxon>Artemisiinae</taxon>
        <taxon>Artemisia</taxon>
    </lineage>
</organism>
<keyword evidence="2" id="KW-0548">Nucleotidyltransferase</keyword>
<gene>
    <name evidence="2" type="ORF">CTI12_AA536630</name>
</gene>
<dbReference type="Pfam" id="PF03372">
    <property type="entry name" value="Exo_endo_phos"/>
    <property type="match status" value="1"/>
</dbReference>
<dbReference type="Proteomes" id="UP000245207">
    <property type="component" value="Unassembled WGS sequence"/>
</dbReference>
<dbReference type="SUPFAM" id="SSF56219">
    <property type="entry name" value="DNase I-like"/>
    <property type="match status" value="1"/>
</dbReference>
<dbReference type="STRING" id="35608.A0A2U1KRR7"/>
<name>A0A2U1KRR7_ARTAN</name>
<evidence type="ECO:0000313" key="2">
    <source>
        <dbReference type="EMBL" id="PWA39454.1"/>
    </source>
</evidence>
<comment type="caution">
    <text evidence="2">The sequence shown here is derived from an EMBL/GenBank/DDBJ whole genome shotgun (WGS) entry which is preliminary data.</text>
</comment>
<keyword evidence="2" id="KW-0808">Transferase</keyword>
<dbReference type="AlphaFoldDB" id="A0A2U1KRR7"/>
<reference evidence="2 3" key="1">
    <citation type="journal article" date="2018" name="Mol. Plant">
        <title>The genome of Artemisia annua provides insight into the evolution of Asteraceae family and artemisinin biosynthesis.</title>
        <authorList>
            <person name="Shen Q."/>
            <person name="Zhang L."/>
            <person name="Liao Z."/>
            <person name="Wang S."/>
            <person name="Yan T."/>
            <person name="Shi P."/>
            <person name="Liu M."/>
            <person name="Fu X."/>
            <person name="Pan Q."/>
            <person name="Wang Y."/>
            <person name="Lv Z."/>
            <person name="Lu X."/>
            <person name="Zhang F."/>
            <person name="Jiang W."/>
            <person name="Ma Y."/>
            <person name="Chen M."/>
            <person name="Hao X."/>
            <person name="Li L."/>
            <person name="Tang Y."/>
            <person name="Lv G."/>
            <person name="Zhou Y."/>
            <person name="Sun X."/>
            <person name="Brodelius P.E."/>
            <person name="Rose J.K.C."/>
            <person name="Tang K."/>
        </authorList>
    </citation>
    <scope>NUCLEOTIDE SEQUENCE [LARGE SCALE GENOMIC DNA]</scope>
    <source>
        <strain evidence="3">cv. Huhao1</strain>
        <tissue evidence="2">Leaf</tissue>
    </source>
</reference>
<feature type="domain" description="Endonuclease/exonuclease/phosphatase" evidence="1">
    <location>
        <begin position="67"/>
        <end position="200"/>
    </location>
</feature>
<dbReference type="InterPro" id="IPR005135">
    <property type="entry name" value="Endo/exonuclease/phosphatase"/>
</dbReference>
<dbReference type="PANTHER" id="PTHR33710:SF71">
    <property type="entry name" value="ENDONUCLEASE_EXONUCLEASE_PHOSPHATASE DOMAIN-CONTAINING PROTEIN"/>
    <property type="match status" value="1"/>
</dbReference>
<evidence type="ECO:0000313" key="3">
    <source>
        <dbReference type="Proteomes" id="UP000245207"/>
    </source>
</evidence>
<evidence type="ECO:0000259" key="1">
    <source>
        <dbReference type="Pfam" id="PF03372"/>
    </source>
</evidence>
<proteinExistence type="predicted"/>
<keyword evidence="3" id="KW-1185">Reference proteome</keyword>
<sequence length="382" mass="44598">MEFKFSVWNIRGMSNEFKQNEAVKFIRDEKLQYSPLSCRVVFGWNPYYVKVMVVNMTAQSIMCTVELVQSKFKFYCSIVYASNSGSERRILWDDLILYKQAVGNNPWVIMGDFNVTLDISEHSAGGSHNNMDMNEFKEAVNKMEVDDICSSGFHFTWTKSLKNPNCNTLKKLDRILVNEEFINKFQNAYGVFLPYTISDHSPSVLIIKDGMPKKQRSFRFSNFIYDKEGFLETVKKEWDQEIHGCHMYSLCNTRSDSHEHLFFQCSFANKVWEVMVQNASFMNKNHGLLTSCRYIANKQIKNNFGWTVDKLILAASVYFIWQERNRRLFTRDGRNVDSVICCIKDSVKTRLLALKVKKSTKAQRIASKWGLKWSNNEMFEAC</sequence>
<dbReference type="PANTHER" id="PTHR33710">
    <property type="entry name" value="BNAC02G09200D PROTEIN"/>
    <property type="match status" value="1"/>
</dbReference>